<sequence length="78" mass="9257">MIVMSERESHMQDLTQVITKNQSELEKKTKELMELKKRLAEAEKMQKEEAERARNHCEQRESNQILVSCVDEAHSRTR</sequence>
<protein>
    <submittedName>
        <fullName evidence="2">Uncharacterized protein</fullName>
    </submittedName>
</protein>
<keyword evidence="1" id="KW-0175">Coiled coil</keyword>
<name>A0A2A2M5T1_9BILA</name>
<evidence type="ECO:0000313" key="3">
    <source>
        <dbReference type="Proteomes" id="UP000218231"/>
    </source>
</evidence>
<gene>
    <name evidence="2" type="ORF">WR25_24406</name>
</gene>
<feature type="coiled-coil region" evidence="1">
    <location>
        <begin position="11"/>
        <end position="60"/>
    </location>
</feature>
<keyword evidence="3" id="KW-1185">Reference proteome</keyword>
<evidence type="ECO:0000313" key="2">
    <source>
        <dbReference type="EMBL" id="PAV93786.1"/>
    </source>
</evidence>
<dbReference type="AlphaFoldDB" id="A0A2A2M5T1"/>
<proteinExistence type="predicted"/>
<organism evidence="2 3">
    <name type="scientific">Diploscapter pachys</name>
    <dbReference type="NCBI Taxonomy" id="2018661"/>
    <lineage>
        <taxon>Eukaryota</taxon>
        <taxon>Metazoa</taxon>
        <taxon>Ecdysozoa</taxon>
        <taxon>Nematoda</taxon>
        <taxon>Chromadorea</taxon>
        <taxon>Rhabditida</taxon>
        <taxon>Rhabditina</taxon>
        <taxon>Rhabditomorpha</taxon>
        <taxon>Rhabditoidea</taxon>
        <taxon>Rhabditidae</taxon>
        <taxon>Diploscapter</taxon>
    </lineage>
</organism>
<evidence type="ECO:0000256" key="1">
    <source>
        <dbReference type="SAM" id="Coils"/>
    </source>
</evidence>
<accession>A0A2A2M5T1</accession>
<dbReference type="EMBL" id="LIAE01004310">
    <property type="protein sequence ID" value="PAV93786.1"/>
    <property type="molecule type" value="Genomic_DNA"/>
</dbReference>
<comment type="caution">
    <text evidence="2">The sequence shown here is derived from an EMBL/GenBank/DDBJ whole genome shotgun (WGS) entry which is preliminary data.</text>
</comment>
<reference evidence="2 3" key="1">
    <citation type="journal article" date="2017" name="Curr. Biol.">
        <title>Genome architecture and evolution of a unichromosomal asexual nematode.</title>
        <authorList>
            <person name="Fradin H."/>
            <person name="Zegar C."/>
            <person name="Gutwein M."/>
            <person name="Lucas J."/>
            <person name="Kovtun M."/>
            <person name="Corcoran D."/>
            <person name="Baugh L.R."/>
            <person name="Kiontke K."/>
            <person name="Gunsalus K."/>
            <person name="Fitch D.H."/>
            <person name="Piano F."/>
        </authorList>
    </citation>
    <scope>NUCLEOTIDE SEQUENCE [LARGE SCALE GENOMIC DNA]</scope>
    <source>
        <strain evidence="2">PF1309</strain>
    </source>
</reference>
<dbReference type="Proteomes" id="UP000218231">
    <property type="component" value="Unassembled WGS sequence"/>
</dbReference>